<evidence type="ECO:0000259" key="7">
    <source>
        <dbReference type="PROSITE" id="PS51918"/>
    </source>
</evidence>
<dbReference type="PROSITE" id="PS51918">
    <property type="entry name" value="RADICAL_SAM"/>
    <property type="match status" value="1"/>
</dbReference>
<dbReference type="GO" id="GO:0046872">
    <property type="term" value="F:metal ion binding"/>
    <property type="evidence" value="ECO:0007669"/>
    <property type="project" value="UniProtKB-KW"/>
</dbReference>
<dbReference type="SFLD" id="SFLDS00029">
    <property type="entry name" value="Radical_SAM"/>
    <property type="match status" value="1"/>
</dbReference>
<evidence type="ECO:0000256" key="4">
    <source>
        <dbReference type="ARBA" id="ARBA00022723"/>
    </source>
</evidence>
<dbReference type="EMBL" id="JWHL01000003">
    <property type="protein sequence ID" value="MBR1368534.1"/>
    <property type="molecule type" value="Genomic_DNA"/>
</dbReference>
<proteinExistence type="predicted"/>
<dbReference type="InterPro" id="IPR058240">
    <property type="entry name" value="rSAM_sf"/>
</dbReference>
<dbReference type="Proteomes" id="UP000730161">
    <property type="component" value="Unassembled WGS sequence"/>
</dbReference>
<keyword evidence="5" id="KW-0408">Iron</keyword>
<feature type="domain" description="Radical SAM core" evidence="7">
    <location>
        <begin position="13"/>
        <end position="230"/>
    </location>
</feature>
<dbReference type="Pfam" id="PF04055">
    <property type="entry name" value="Radical_SAM"/>
    <property type="match status" value="1"/>
</dbReference>
<dbReference type="CDD" id="cd01335">
    <property type="entry name" value="Radical_SAM"/>
    <property type="match status" value="1"/>
</dbReference>
<evidence type="ECO:0000313" key="9">
    <source>
        <dbReference type="Proteomes" id="UP000730161"/>
    </source>
</evidence>
<reference evidence="8" key="1">
    <citation type="submission" date="2014-12" db="EMBL/GenBank/DDBJ databases">
        <authorList>
            <person name="Huang H.-H."/>
            <person name="Chen S.-C."/>
            <person name="Lai M.-C."/>
        </authorList>
    </citation>
    <scope>NUCLEOTIDE SEQUENCE</scope>
    <source>
        <strain evidence="8">K1F9705b</strain>
    </source>
</reference>
<sequence length="368" mass="40135">MGLEWNDTVKRATDPPRLISWNITLRCPLKCPHCYVDAGAAEPDDLLSTVEAEGVIDQICEVGSPILILSGGEPLLRPDILRIIRYGTGRGLRMVMGTSGYGLDPQMAQDLNEAGLKAAAISIDSTDPSVHDAFRGVEGAWEQAVAAIRNCRDAGIGVQINMTVMRPSMHEVDAVIRMGREMGVTDYHIFFPVHTGRGEEIAPLNPPEYESLIAEILRIYEKTGLSVRPTCAPQFRRIADEYGISDGGWGRGCLAGISYCRIYATGEVTPCPYLPVSAGNLREMTFSDIWTGSPLFARLRDPDQLTGRCGACMYKTVCGGCRARAYAGTRSVSTRWCDGLRHPEAADGDPTSEDPWCPYIPAGWSDTD</sequence>
<comment type="caution">
    <text evidence="8">The sequence shown here is derived from an EMBL/GenBank/DDBJ whole genome shotgun (WGS) entry which is preliminary data.</text>
</comment>
<evidence type="ECO:0000256" key="6">
    <source>
        <dbReference type="ARBA" id="ARBA00023014"/>
    </source>
</evidence>
<evidence type="ECO:0000313" key="8">
    <source>
        <dbReference type="EMBL" id="MBR1368534.1"/>
    </source>
</evidence>
<dbReference type="PANTHER" id="PTHR11228:SF34">
    <property type="entry name" value="TUNGSTEN-CONTAINING ALDEHYDE FERREDOXIN OXIDOREDUCTASE COFACTOR MODIFYING PROTEIN"/>
    <property type="match status" value="1"/>
</dbReference>
<dbReference type="InterPro" id="IPR017200">
    <property type="entry name" value="PqqE-like"/>
</dbReference>
<dbReference type="NCBIfam" id="TIGR04085">
    <property type="entry name" value="rSAM_more_4Fe4S"/>
    <property type="match status" value="1"/>
</dbReference>
<organism evidence="8 9">
    <name type="scientific">Methanocalculus chunghsingensis</name>
    <dbReference type="NCBI Taxonomy" id="156457"/>
    <lineage>
        <taxon>Archaea</taxon>
        <taxon>Methanobacteriati</taxon>
        <taxon>Methanobacteriota</taxon>
        <taxon>Stenosarchaea group</taxon>
        <taxon>Methanomicrobia</taxon>
        <taxon>Methanomicrobiales</taxon>
        <taxon>Methanocalculaceae</taxon>
        <taxon>Methanocalculus</taxon>
    </lineage>
</organism>
<dbReference type="Gene3D" id="3.20.20.70">
    <property type="entry name" value="Aldolase class I"/>
    <property type="match status" value="1"/>
</dbReference>
<dbReference type="GO" id="GO:0003824">
    <property type="term" value="F:catalytic activity"/>
    <property type="evidence" value="ECO:0007669"/>
    <property type="project" value="InterPro"/>
</dbReference>
<dbReference type="Pfam" id="PF13186">
    <property type="entry name" value="SPASM"/>
    <property type="match status" value="1"/>
</dbReference>
<dbReference type="InterPro" id="IPR023885">
    <property type="entry name" value="4Fe4S-binding_SPASM_dom"/>
</dbReference>
<name>A0A8J7W585_9EURY</name>
<comment type="cofactor">
    <cofactor evidence="1">
        <name>[4Fe-4S] cluster</name>
        <dbReference type="ChEBI" id="CHEBI:49883"/>
    </cofactor>
</comment>
<dbReference type="SUPFAM" id="SSF102114">
    <property type="entry name" value="Radical SAM enzymes"/>
    <property type="match status" value="1"/>
</dbReference>
<keyword evidence="4" id="KW-0479">Metal-binding</keyword>
<dbReference type="GO" id="GO:0051539">
    <property type="term" value="F:4 iron, 4 sulfur cluster binding"/>
    <property type="evidence" value="ECO:0007669"/>
    <property type="project" value="UniProtKB-KW"/>
</dbReference>
<dbReference type="OrthoDB" id="30736at2157"/>
<dbReference type="PANTHER" id="PTHR11228">
    <property type="entry name" value="RADICAL SAM DOMAIN PROTEIN"/>
    <property type="match status" value="1"/>
</dbReference>
<evidence type="ECO:0000256" key="1">
    <source>
        <dbReference type="ARBA" id="ARBA00001966"/>
    </source>
</evidence>
<gene>
    <name evidence="8" type="ORF">RJ53_03045</name>
</gene>
<keyword evidence="6" id="KW-0411">Iron-sulfur</keyword>
<dbReference type="RefSeq" id="WP_211530164.1">
    <property type="nucleotide sequence ID" value="NZ_JWHL01000003.1"/>
</dbReference>
<dbReference type="SMART" id="SM00729">
    <property type="entry name" value="Elp3"/>
    <property type="match status" value="1"/>
</dbReference>
<protein>
    <submittedName>
        <fullName evidence="8">Radical SAM protein</fullName>
    </submittedName>
</protein>
<keyword evidence="9" id="KW-1185">Reference proteome</keyword>
<accession>A0A8J7W585</accession>
<keyword evidence="2" id="KW-0004">4Fe-4S</keyword>
<keyword evidence="3" id="KW-0949">S-adenosyl-L-methionine</keyword>
<evidence type="ECO:0000256" key="2">
    <source>
        <dbReference type="ARBA" id="ARBA00022485"/>
    </source>
</evidence>
<dbReference type="PIRSF" id="PIRSF037420">
    <property type="entry name" value="PQQ_syn_pqqE"/>
    <property type="match status" value="1"/>
</dbReference>
<dbReference type="InterPro" id="IPR006638">
    <property type="entry name" value="Elp3/MiaA/NifB-like_rSAM"/>
</dbReference>
<evidence type="ECO:0000256" key="3">
    <source>
        <dbReference type="ARBA" id="ARBA00022691"/>
    </source>
</evidence>
<dbReference type="SFLD" id="SFLDG01067">
    <property type="entry name" value="SPASM/twitch_domain_containing"/>
    <property type="match status" value="1"/>
</dbReference>
<dbReference type="InterPro" id="IPR007197">
    <property type="entry name" value="rSAM"/>
</dbReference>
<dbReference type="SFLD" id="SFLDG01386">
    <property type="entry name" value="main_SPASM_domain-containing"/>
    <property type="match status" value="1"/>
</dbReference>
<dbReference type="InterPro" id="IPR050377">
    <property type="entry name" value="Radical_SAM_PqqE_MftC-like"/>
</dbReference>
<dbReference type="AlphaFoldDB" id="A0A8J7W585"/>
<evidence type="ECO:0000256" key="5">
    <source>
        <dbReference type="ARBA" id="ARBA00023004"/>
    </source>
</evidence>
<dbReference type="CDD" id="cd21123">
    <property type="entry name" value="SPASM_MftC-like"/>
    <property type="match status" value="1"/>
</dbReference>
<dbReference type="InterPro" id="IPR013785">
    <property type="entry name" value="Aldolase_TIM"/>
</dbReference>